<feature type="repeat" description="WD" evidence="1">
    <location>
        <begin position="51"/>
        <end position="90"/>
    </location>
</feature>
<organism evidence="2 3">
    <name type="scientific">Bemisia tabaci</name>
    <name type="common">Sweetpotato whitefly</name>
    <name type="synonym">Aleurodes tabaci</name>
    <dbReference type="NCBI Taxonomy" id="7038"/>
    <lineage>
        <taxon>Eukaryota</taxon>
        <taxon>Metazoa</taxon>
        <taxon>Ecdysozoa</taxon>
        <taxon>Arthropoda</taxon>
        <taxon>Hexapoda</taxon>
        <taxon>Insecta</taxon>
        <taxon>Pterygota</taxon>
        <taxon>Neoptera</taxon>
        <taxon>Paraneoptera</taxon>
        <taxon>Hemiptera</taxon>
        <taxon>Sternorrhyncha</taxon>
        <taxon>Aleyrodoidea</taxon>
        <taxon>Aleyrodidae</taxon>
        <taxon>Aleyrodinae</taxon>
        <taxon>Bemisia</taxon>
    </lineage>
</organism>
<dbReference type="PANTHER" id="PTHR22844:SF387">
    <property type="entry name" value="F3I6.5 PROTEIN"/>
    <property type="match status" value="1"/>
</dbReference>
<keyword evidence="1" id="KW-0853">WD repeat</keyword>
<evidence type="ECO:0000313" key="2">
    <source>
        <dbReference type="EMBL" id="CAH0390333.1"/>
    </source>
</evidence>
<keyword evidence="3" id="KW-1185">Reference proteome</keyword>
<dbReference type="InterPro" id="IPR015943">
    <property type="entry name" value="WD40/YVTN_repeat-like_dom_sf"/>
</dbReference>
<dbReference type="InterPro" id="IPR045182">
    <property type="entry name" value="JINGUBANG-like"/>
</dbReference>
<dbReference type="SMART" id="SM00320">
    <property type="entry name" value="WD40"/>
    <property type="match status" value="4"/>
</dbReference>
<dbReference type="InterPro" id="IPR001680">
    <property type="entry name" value="WD40_rpt"/>
</dbReference>
<protein>
    <submittedName>
        <fullName evidence="2">Uncharacterized protein</fullName>
    </submittedName>
</protein>
<feature type="repeat" description="WD" evidence="1">
    <location>
        <begin position="12"/>
        <end position="42"/>
    </location>
</feature>
<dbReference type="SUPFAM" id="SSF50978">
    <property type="entry name" value="WD40 repeat-like"/>
    <property type="match status" value="1"/>
</dbReference>
<dbReference type="Gene3D" id="2.130.10.10">
    <property type="entry name" value="YVTN repeat-like/Quinoprotein amine dehydrogenase"/>
    <property type="match status" value="1"/>
</dbReference>
<dbReference type="KEGG" id="btab:109037868"/>
<dbReference type="Pfam" id="PF00400">
    <property type="entry name" value="WD40"/>
    <property type="match status" value="2"/>
</dbReference>
<accession>A0A9P0AGM9</accession>
<dbReference type="Proteomes" id="UP001152759">
    <property type="component" value="Chromosome 5"/>
</dbReference>
<dbReference type="AlphaFoldDB" id="A0A9P0AGM9"/>
<evidence type="ECO:0000256" key="1">
    <source>
        <dbReference type="PROSITE-ProRule" id="PRU00221"/>
    </source>
</evidence>
<dbReference type="PROSITE" id="PS50082">
    <property type="entry name" value="WD_REPEATS_2"/>
    <property type="match status" value="2"/>
</dbReference>
<reference evidence="2" key="1">
    <citation type="submission" date="2021-12" db="EMBL/GenBank/DDBJ databases">
        <authorList>
            <person name="King R."/>
        </authorList>
    </citation>
    <scope>NUCLEOTIDE SEQUENCE</scope>
</reference>
<name>A0A9P0AGM9_BEMTA</name>
<dbReference type="EMBL" id="OU963866">
    <property type="protein sequence ID" value="CAH0390333.1"/>
    <property type="molecule type" value="Genomic_DNA"/>
</dbReference>
<gene>
    <name evidence="2" type="ORF">BEMITA_LOCUS9065</name>
</gene>
<dbReference type="PANTHER" id="PTHR22844">
    <property type="entry name" value="F-BOX AND WD40 DOMAIN PROTEIN"/>
    <property type="match status" value="1"/>
</dbReference>
<sequence>MGMKKAAQCSETDKHADQITSLFFYKGRLFSSANDGYIKVWSPDLKLITSFQAHPVNVYSAAILNDTIYSCSNDGTIQSWDANDFQKKKTIFQDSTSDTTKLHVSGGKLFSGSDQGVVQAWENDELSGRYETMEEIWDLLVIENTLYTARCLDVVVTEMKPGSKSSCSVRGTIEGHSPIRRLGDLICFLSRDAKTLLVHDSSSKTGFAKKAEIKLSNDLLVNELLALGDTTVLSGGYDKLVNKWDVSAQKNIGSVDVGGTIVSFTSSQDANDVIFAGTDTGHVIRVDSV</sequence>
<proteinExistence type="predicted"/>
<dbReference type="InterPro" id="IPR036322">
    <property type="entry name" value="WD40_repeat_dom_sf"/>
</dbReference>
<evidence type="ECO:0000313" key="3">
    <source>
        <dbReference type="Proteomes" id="UP001152759"/>
    </source>
</evidence>